<evidence type="ECO:0000256" key="5">
    <source>
        <dbReference type="ARBA" id="ARBA00022833"/>
    </source>
</evidence>
<dbReference type="EMBL" id="HG994583">
    <property type="protein sequence ID" value="CAF2914580.1"/>
    <property type="molecule type" value="Genomic_DNA"/>
</dbReference>
<dbReference type="OrthoDB" id="6607251at2759"/>
<dbReference type="SUPFAM" id="SSF57667">
    <property type="entry name" value="beta-beta-alpha zinc fingers"/>
    <property type="match status" value="2"/>
</dbReference>
<evidence type="ECO:0000313" key="9">
    <source>
        <dbReference type="EMBL" id="CAF2914580.1"/>
    </source>
</evidence>
<evidence type="ECO:0000313" key="10">
    <source>
        <dbReference type="Proteomes" id="UP000675881"/>
    </source>
</evidence>
<sequence>MRKNELSCKLCDNVIFESQETLESHLASHSGSNGKNFSCEKCGKQFGYKSSLMQHIKLHGDSRVFKCQFCSKSFSPLKRLLSTNYMKKRHKGEKPWKCELCEKAFLHQSTWKYHMMRHKGDKSFNCSNCKKSFTEPWALKKHMRTHNEGRCWIQGKYRVSSSLPSLSWLSHRLCPRLKSLLPPPPECVLCVWAFLEWSIMTLDNSSLYGGTGGDIVDLLPDSPSSNHENRAVKLALELALLQGGRKRDGQCGRRRRILQLPHGSPPTPPILQPPTTSSSPSPGIHFGARRRIPRRSQNEEKSKHDGVCSCSFLGTRS</sequence>
<keyword evidence="4" id="KW-0863">Zinc-finger</keyword>
<protein>
    <submittedName>
        <fullName evidence="9">KRAB</fullName>
    </submittedName>
</protein>
<dbReference type="FunFam" id="3.30.160.60:FF:000446">
    <property type="entry name" value="Zinc finger protein"/>
    <property type="match status" value="1"/>
</dbReference>
<dbReference type="Gene3D" id="3.30.160.60">
    <property type="entry name" value="Classic Zinc Finger"/>
    <property type="match status" value="3"/>
</dbReference>
<feature type="domain" description="C2H2-type" evidence="8">
    <location>
        <begin position="37"/>
        <end position="64"/>
    </location>
</feature>
<dbReference type="PANTHER" id="PTHR16515">
    <property type="entry name" value="PR DOMAIN ZINC FINGER PROTEIN"/>
    <property type="match status" value="1"/>
</dbReference>
<dbReference type="PROSITE" id="PS00028">
    <property type="entry name" value="ZINC_FINGER_C2H2_1"/>
    <property type="match status" value="3"/>
</dbReference>
<feature type="domain" description="C2H2-type" evidence="8">
    <location>
        <begin position="96"/>
        <end position="123"/>
    </location>
</feature>
<keyword evidence="6" id="KW-0539">Nucleus</keyword>
<keyword evidence="5" id="KW-0862">Zinc</keyword>
<accession>A0A7R8CVV3</accession>
<dbReference type="AlphaFoldDB" id="A0A7R8CVV3"/>
<keyword evidence="3" id="KW-0677">Repeat</keyword>
<dbReference type="FunFam" id="3.30.160.60:FF:000110">
    <property type="entry name" value="Zinc finger protein-like"/>
    <property type="match status" value="1"/>
</dbReference>
<gene>
    <name evidence="9" type="ORF">LSAA_9261</name>
</gene>
<dbReference type="GO" id="GO:0008270">
    <property type="term" value="F:zinc ion binding"/>
    <property type="evidence" value="ECO:0007669"/>
    <property type="project" value="UniProtKB-KW"/>
</dbReference>
<feature type="region of interest" description="Disordered" evidence="7">
    <location>
        <begin position="247"/>
        <end position="317"/>
    </location>
</feature>
<feature type="compositionally biased region" description="Low complexity" evidence="7">
    <location>
        <begin position="273"/>
        <end position="282"/>
    </location>
</feature>
<keyword evidence="2" id="KW-0479">Metal-binding</keyword>
<evidence type="ECO:0000256" key="3">
    <source>
        <dbReference type="ARBA" id="ARBA00022737"/>
    </source>
</evidence>
<organism evidence="9 10">
    <name type="scientific">Lepeophtheirus salmonis</name>
    <name type="common">Salmon louse</name>
    <name type="synonym">Caligus salmonis</name>
    <dbReference type="NCBI Taxonomy" id="72036"/>
    <lineage>
        <taxon>Eukaryota</taxon>
        <taxon>Metazoa</taxon>
        <taxon>Ecdysozoa</taxon>
        <taxon>Arthropoda</taxon>
        <taxon>Crustacea</taxon>
        <taxon>Multicrustacea</taxon>
        <taxon>Hexanauplia</taxon>
        <taxon>Copepoda</taxon>
        <taxon>Siphonostomatoida</taxon>
        <taxon>Caligidae</taxon>
        <taxon>Lepeophtheirus</taxon>
    </lineage>
</organism>
<reference evidence="9" key="1">
    <citation type="submission" date="2021-02" db="EMBL/GenBank/DDBJ databases">
        <authorList>
            <person name="Bekaert M."/>
        </authorList>
    </citation>
    <scope>NUCLEOTIDE SEQUENCE</scope>
    <source>
        <strain evidence="9">IoA-00</strain>
    </source>
</reference>
<dbReference type="GO" id="GO:0010468">
    <property type="term" value="P:regulation of gene expression"/>
    <property type="evidence" value="ECO:0007669"/>
    <property type="project" value="TreeGrafter"/>
</dbReference>
<evidence type="ECO:0000256" key="2">
    <source>
        <dbReference type="ARBA" id="ARBA00022723"/>
    </source>
</evidence>
<name>A0A7R8CVV3_LEPSM</name>
<dbReference type="SMART" id="SM00355">
    <property type="entry name" value="ZnF_C2H2"/>
    <property type="match status" value="4"/>
</dbReference>
<evidence type="ECO:0000256" key="7">
    <source>
        <dbReference type="SAM" id="MobiDB-lite"/>
    </source>
</evidence>
<dbReference type="Pfam" id="PF00096">
    <property type="entry name" value="zf-C2H2"/>
    <property type="match status" value="2"/>
</dbReference>
<dbReference type="PANTHER" id="PTHR16515:SF49">
    <property type="entry name" value="GASTRULA ZINC FINGER PROTEIN XLCGF49.1-LIKE-RELATED"/>
    <property type="match status" value="1"/>
</dbReference>
<proteinExistence type="predicted"/>
<dbReference type="Proteomes" id="UP000675881">
    <property type="component" value="Chromosome 4"/>
</dbReference>
<dbReference type="InterPro" id="IPR050331">
    <property type="entry name" value="Zinc_finger"/>
</dbReference>
<dbReference type="PROSITE" id="PS50157">
    <property type="entry name" value="ZINC_FINGER_C2H2_2"/>
    <property type="match status" value="4"/>
</dbReference>
<keyword evidence="10" id="KW-1185">Reference proteome</keyword>
<evidence type="ECO:0000256" key="1">
    <source>
        <dbReference type="ARBA" id="ARBA00004123"/>
    </source>
</evidence>
<dbReference type="FunFam" id="3.30.160.60:FF:000100">
    <property type="entry name" value="Zinc finger 45-like"/>
    <property type="match status" value="1"/>
</dbReference>
<evidence type="ECO:0000256" key="4">
    <source>
        <dbReference type="ARBA" id="ARBA00022771"/>
    </source>
</evidence>
<evidence type="ECO:0000256" key="6">
    <source>
        <dbReference type="ARBA" id="ARBA00023242"/>
    </source>
</evidence>
<dbReference type="GO" id="GO:0005634">
    <property type="term" value="C:nucleus"/>
    <property type="evidence" value="ECO:0007669"/>
    <property type="project" value="UniProtKB-SubCell"/>
</dbReference>
<feature type="compositionally biased region" description="Pro residues" evidence="7">
    <location>
        <begin position="263"/>
        <end position="272"/>
    </location>
</feature>
<dbReference type="InterPro" id="IPR013087">
    <property type="entry name" value="Znf_C2H2_type"/>
</dbReference>
<feature type="compositionally biased region" description="Basic and acidic residues" evidence="7">
    <location>
        <begin position="296"/>
        <end position="306"/>
    </location>
</feature>
<evidence type="ECO:0000259" key="8">
    <source>
        <dbReference type="PROSITE" id="PS50157"/>
    </source>
</evidence>
<comment type="subcellular location">
    <subcellularLocation>
        <location evidence="1">Nucleus</location>
    </subcellularLocation>
</comment>
<dbReference type="InterPro" id="IPR036236">
    <property type="entry name" value="Znf_C2H2_sf"/>
</dbReference>
<feature type="domain" description="C2H2-type" evidence="8">
    <location>
        <begin position="124"/>
        <end position="151"/>
    </location>
</feature>
<feature type="domain" description="C2H2-type" evidence="8">
    <location>
        <begin position="65"/>
        <end position="95"/>
    </location>
</feature>